<dbReference type="PROSITE" id="PS51987">
    <property type="entry name" value="GS_CATALYTIC"/>
    <property type="match status" value="1"/>
</dbReference>
<dbReference type="AlphaFoldDB" id="A0A9N8W982"/>
<protein>
    <recommendedName>
        <fullName evidence="1">Glutamine synthetase</fullName>
    </recommendedName>
</protein>
<reference evidence="5" key="1">
    <citation type="submission" date="2021-06" db="EMBL/GenBank/DDBJ databases">
        <authorList>
            <person name="Kallberg Y."/>
            <person name="Tangrot J."/>
            <person name="Rosling A."/>
        </authorList>
    </citation>
    <scope>NUCLEOTIDE SEQUENCE</scope>
    <source>
        <strain evidence="5">UK204</strain>
    </source>
</reference>
<evidence type="ECO:0000313" key="5">
    <source>
        <dbReference type="EMBL" id="CAG8481332.1"/>
    </source>
</evidence>
<name>A0A9N8W982_9GLOM</name>
<proteinExistence type="inferred from homology"/>
<keyword evidence="6" id="KW-1185">Reference proteome</keyword>
<dbReference type="Gene3D" id="3.30.590.10">
    <property type="entry name" value="Glutamine synthetase/guanido kinase, catalytic domain"/>
    <property type="match status" value="1"/>
</dbReference>
<dbReference type="SUPFAM" id="SSF51556">
    <property type="entry name" value="Metallo-dependent hydrolases"/>
    <property type="match status" value="1"/>
</dbReference>
<organism evidence="5 6">
    <name type="scientific">Funneliformis caledonium</name>
    <dbReference type="NCBI Taxonomy" id="1117310"/>
    <lineage>
        <taxon>Eukaryota</taxon>
        <taxon>Fungi</taxon>
        <taxon>Fungi incertae sedis</taxon>
        <taxon>Mucoromycota</taxon>
        <taxon>Glomeromycotina</taxon>
        <taxon>Glomeromycetes</taxon>
        <taxon>Glomerales</taxon>
        <taxon>Glomeraceae</taxon>
        <taxon>Funneliformis</taxon>
    </lineage>
</organism>
<dbReference type="InterPro" id="IPR032466">
    <property type="entry name" value="Metal_Hydrolase"/>
</dbReference>
<dbReference type="PANTHER" id="PTHR43383">
    <property type="entry name" value="NODULIN 6"/>
    <property type="match status" value="1"/>
</dbReference>
<dbReference type="PANTHER" id="PTHR43383:SF2">
    <property type="entry name" value="AMIDOHYDROLASE 2 FAMILY PROTEIN"/>
    <property type="match status" value="1"/>
</dbReference>
<dbReference type="SUPFAM" id="SSF54368">
    <property type="entry name" value="Glutamine synthetase, N-terminal domain"/>
    <property type="match status" value="1"/>
</dbReference>
<dbReference type="InterPro" id="IPR014746">
    <property type="entry name" value="Gln_synth/guanido_kin_cat_dom"/>
</dbReference>
<gene>
    <name evidence="5" type="ORF">FCALED_LOCUS2727</name>
</gene>
<dbReference type="InterPro" id="IPR008146">
    <property type="entry name" value="Gln_synth_cat_dom"/>
</dbReference>
<dbReference type="Gene3D" id="3.10.20.70">
    <property type="entry name" value="Glutamine synthetase, N-terminal domain"/>
    <property type="match status" value="1"/>
</dbReference>
<dbReference type="SMART" id="SM01230">
    <property type="entry name" value="Gln-synt_C"/>
    <property type="match status" value="1"/>
</dbReference>
<dbReference type="EMBL" id="CAJVPQ010000436">
    <property type="protein sequence ID" value="CAG8481332.1"/>
    <property type="molecule type" value="Genomic_DNA"/>
</dbReference>
<dbReference type="GO" id="GO:0016787">
    <property type="term" value="F:hydrolase activity"/>
    <property type="evidence" value="ECO:0007669"/>
    <property type="project" value="InterPro"/>
</dbReference>
<feature type="domain" description="GS catalytic" evidence="4">
    <location>
        <begin position="546"/>
        <end position="894"/>
    </location>
</feature>
<comment type="caution">
    <text evidence="5">The sequence shown here is derived from an EMBL/GenBank/DDBJ whole genome shotgun (WGS) entry which is preliminary data.</text>
</comment>
<dbReference type="GO" id="GO:0004356">
    <property type="term" value="F:glutamine synthetase activity"/>
    <property type="evidence" value="ECO:0007669"/>
    <property type="project" value="InterPro"/>
</dbReference>
<dbReference type="InterPro" id="IPR036651">
    <property type="entry name" value="Gln_synt_N_sf"/>
</dbReference>
<dbReference type="Gene3D" id="3.20.20.140">
    <property type="entry name" value="Metal-dependent hydrolases"/>
    <property type="match status" value="1"/>
</dbReference>
<evidence type="ECO:0000256" key="3">
    <source>
        <dbReference type="RuleBase" id="RU000384"/>
    </source>
</evidence>
<dbReference type="Pfam" id="PF04909">
    <property type="entry name" value="Amidohydro_2"/>
    <property type="match status" value="1"/>
</dbReference>
<dbReference type="GO" id="GO:0006542">
    <property type="term" value="P:glutamine biosynthetic process"/>
    <property type="evidence" value="ECO:0007669"/>
    <property type="project" value="InterPro"/>
</dbReference>
<dbReference type="InterPro" id="IPR006680">
    <property type="entry name" value="Amidohydro-rel"/>
</dbReference>
<dbReference type="InterPro" id="IPR027303">
    <property type="entry name" value="Gln_synth_gly_rich_site"/>
</dbReference>
<evidence type="ECO:0000313" key="6">
    <source>
        <dbReference type="Proteomes" id="UP000789570"/>
    </source>
</evidence>
<evidence type="ECO:0000259" key="4">
    <source>
        <dbReference type="PROSITE" id="PS51987"/>
    </source>
</evidence>
<dbReference type="Pfam" id="PF00120">
    <property type="entry name" value="Gln-synt_C"/>
    <property type="match status" value="1"/>
</dbReference>
<sequence length="894" mass="100409">MSNIKEPVTRDTLLKTVNTFPIIDNHAHNLLNSSASLSCPLEVCFSEARGEALQKSIETSALKRGVRQLAKLYNCEATLESVKCVTDAISYEELCRTCFDPTGIQCLLLDDGLDSLDGLRDVESHVGLVECAKRIVRIERIAEQTISDLVISFKNSGNENLELKSFQDPFKNQLETLARSDLVVSFKSIAAYRTGLNINCDIDYNLVVRSLAKFILECVVSDGEKTKVVETRLVDKILIDYILNLAIEVAVKYDIPIQLHTGFGDNDLDLLTSNPLHLRKLIEKYPTAKIILLHSSYPYTRQAGYLASVYSNVYVDIGLVFPMISATGQETNLFELLEICPTNKILFSTDGHYLPESFYVATIQVREALGKVLLKAVENEDFTIEEAIKIAKQIMFENSNELYKLNLNPKIISNQEYIGSSARISNLALKELKHKGVKYVRLGWVDFTNMLRFRAVPIDRFIQKTVFSGITIAKCLNTLPVYGDVLVKETDFGPSGEIFMKPDLNTIVHLPYLPAHAFVHMSFENKVTPDDVSYPSSESSPYPVCLRSCLKNIVELARKEFGIDFLVGIESEFLLLRGGNANHQPYQPNAVDNTVYCAAAAYRDFSTIQTIEQILDALQDQNIELEQFHPESAPGQFEIITSPDNPLAAADKVVITRQTIYDVAAKNLLKATFIPKPFRDKAGTASHFHISIQEIDQSKKIYDDHHSKLSRKESFFVAGILSHLKAIAALTLPTISSYERTVIGSWTGKWISWGIENRETPIRACYLPREGTKGEMDVNFEIKCVDATANPYLALAAILCAGIDGIRKEMELKMHYCNDDPEYLSPETRAKLGITEQLPDSLADSLAELKKDEDLTKSIGYDIIKNYIALKEGELKFFKNLSKDKIYEILLERF</sequence>
<comment type="similarity">
    <text evidence="2 3">Belongs to the glutamine synthetase family.</text>
</comment>
<evidence type="ECO:0000256" key="1">
    <source>
        <dbReference type="ARBA" id="ARBA00021364"/>
    </source>
</evidence>
<evidence type="ECO:0000256" key="2">
    <source>
        <dbReference type="PROSITE-ProRule" id="PRU01331"/>
    </source>
</evidence>
<dbReference type="PROSITE" id="PS00181">
    <property type="entry name" value="GLNA_ATP"/>
    <property type="match status" value="1"/>
</dbReference>
<dbReference type="OrthoDB" id="77835at2759"/>
<accession>A0A9N8W982</accession>
<dbReference type="Proteomes" id="UP000789570">
    <property type="component" value="Unassembled WGS sequence"/>
</dbReference>
<dbReference type="SUPFAM" id="SSF55931">
    <property type="entry name" value="Glutamine synthetase/guanido kinase"/>
    <property type="match status" value="1"/>
</dbReference>